<sequence length="106" mass="12297">MTFVGRIPLLRDSNLHSNPCSHWARTCWSNPLRSDETVHERVQQALALHPRTTNGYVRHCSLIIPIVPLRPLGFFLFLFFIFLIHFLFLSVLSFLLLVSHTLLLDT</sequence>
<keyword evidence="3" id="KW-1185">Reference proteome</keyword>
<reference evidence="2 3" key="1">
    <citation type="submission" date="2018-02" db="EMBL/GenBank/DDBJ databases">
        <title>The genomes of Aspergillus section Nigri reveals drivers in fungal speciation.</title>
        <authorList>
            <consortium name="DOE Joint Genome Institute"/>
            <person name="Vesth T.C."/>
            <person name="Nybo J."/>
            <person name="Theobald S."/>
            <person name="Brandl J."/>
            <person name="Frisvad J.C."/>
            <person name="Nielsen K.F."/>
            <person name="Lyhne E.K."/>
            <person name="Kogle M.E."/>
            <person name="Kuo A."/>
            <person name="Riley R."/>
            <person name="Clum A."/>
            <person name="Nolan M."/>
            <person name="Lipzen A."/>
            <person name="Salamov A."/>
            <person name="Henrissat B."/>
            <person name="Wiebenga A."/>
            <person name="De vries R.P."/>
            <person name="Grigoriev I.V."/>
            <person name="Mortensen U.H."/>
            <person name="Andersen M.R."/>
            <person name="Baker S.E."/>
        </authorList>
    </citation>
    <scope>NUCLEOTIDE SEQUENCE [LARGE SCALE GENOMIC DNA]</scope>
    <source>
        <strain evidence="2 3">CBS 121593</strain>
    </source>
</reference>
<evidence type="ECO:0000313" key="3">
    <source>
        <dbReference type="Proteomes" id="UP000249402"/>
    </source>
</evidence>
<protein>
    <submittedName>
        <fullName evidence="2">Uncharacterized protein</fullName>
    </submittedName>
</protein>
<evidence type="ECO:0000256" key="1">
    <source>
        <dbReference type="SAM" id="Phobius"/>
    </source>
</evidence>
<keyword evidence="1" id="KW-0472">Membrane</keyword>
<dbReference type="Proteomes" id="UP000249402">
    <property type="component" value="Unassembled WGS sequence"/>
</dbReference>
<keyword evidence="1" id="KW-0812">Transmembrane</keyword>
<feature type="transmembrane region" description="Helical" evidence="1">
    <location>
        <begin position="74"/>
        <end position="98"/>
    </location>
</feature>
<dbReference type="VEuPathDB" id="FungiDB:BO80DRAFT_93062"/>
<dbReference type="GeneID" id="37229795"/>
<keyword evidence="1" id="KW-1133">Transmembrane helix</keyword>
<accession>A0A395H305</accession>
<name>A0A395H305_9EURO</name>
<evidence type="ECO:0000313" key="2">
    <source>
        <dbReference type="EMBL" id="RAL00614.1"/>
    </source>
</evidence>
<dbReference type="AlphaFoldDB" id="A0A395H305"/>
<dbReference type="EMBL" id="KZ824439">
    <property type="protein sequence ID" value="RAL00614.1"/>
    <property type="molecule type" value="Genomic_DNA"/>
</dbReference>
<proteinExistence type="predicted"/>
<organism evidence="2 3">
    <name type="scientific">Aspergillus ibericus CBS 121593</name>
    <dbReference type="NCBI Taxonomy" id="1448316"/>
    <lineage>
        <taxon>Eukaryota</taxon>
        <taxon>Fungi</taxon>
        <taxon>Dikarya</taxon>
        <taxon>Ascomycota</taxon>
        <taxon>Pezizomycotina</taxon>
        <taxon>Eurotiomycetes</taxon>
        <taxon>Eurotiomycetidae</taxon>
        <taxon>Eurotiales</taxon>
        <taxon>Aspergillaceae</taxon>
        <taxon>Aspergillus</taxon>
        <taxon>Aspergillus subgen. Circumdati</taxon>
    </lineage>
</organism>
<dbReference type="RefSeq" id="XP_025574941.1">
    <property type="nucleotide sequence ID" value="XM_025724930.1"/>
</dbReference>
<gene>
    <name evidence="2" type="ORF">BO80DRAFT_93062</name>
</gene>